<keyword evidence="4" id="KW-1185">Reference proteome</keyword>
<evidence type="ECO:0000256" key="1">
    <source>
        <dbReference type="SAM" id="MobiDB-lite"/>
    </source>
</evidence>
<dbReference type="GO" id="GO:0051301">
    <property type="term" value="P:cell division"/>
    <property type="evidence" value="ECO:0007669"/>
    <property type="project" value="InterPro"/>
</dbReference>
<gene>
    <name evidence="3" type="ORF">CW354_06335</name>
</gene>
<name>A0A2S7K636_9PROT</name>
<feature type="transmembrane region" description="Helical" evidence="2">
    <location>
        <begin position="40"/>
        <end position="63"/>
    </location>
</feature>
<reference evidence="3 4" key="1">
    <citation type="submission" date="2017-12" db="EMBL/GenBank/DDBJ databases">
        <authorList>
            <person name="Hurst M.R.H."/>
        </authorList>
    </citation>
    <scope>NUCLEOTIDE SEQUENCE [LARGE SCALE GENOMIC DNA]</scope>
    <source>
        <strain evidence="3 4">SY-3-19</strain>
    </source>
</reference>
<feature type="transmembrane region" description="Helical" evidence="2">
    <location>
        <begin position="188"/>
        <end position="213"/>
    </location>
</feature>
<dbReference type="EMBL" id="PJCH01000005">
    <property type="protein sequence ID" value="PQA87952.1"/>
    <property type="molecule type" value="Genomic_DNA"/>
</dbReference>
<evidence type="ECO:0000313" key="4">
    <source>
        <dbReference type="Proteomes" id="UP000239504"/>
    </source>
</evidence>
<protein>
    <recommendedName>
        <fullName evidence="5">Cell division protein FtsX</fullName>
    </recommendedName>
</protein>
<proteinExistence type="predicted"/>
<keyword evidence="2" id="KW-0472">Membrane</keyword>
<keyword evidence="2" id="KW-1133">Transmembrane helix</keyword>
<sequence length="317" mass="32896">MTQAEETKKRGKSAGDKPARRGLFRRGTAPLLPEAGAAGAPLTAVIAVMSFLAVLAMATLLIVNHAASEWTSALRSEITVQVKGASAEDISNGVEAAMRVLNDTDGVLEATAQSQKDSAALLEPWLGEGNVEAFLTIPAIIEVKASPALRDNLDLLRNRLAAAAPGASLDDHARWHDRLASAARSGQALAFGVFLLVMGAACAISIFAARAGLAANHEIVSVLHLVGATDAFIAAEVQRRFFILGLRGALIGLAAALAALVLAGLAVRAGGGADNFLPDLRLGGWMVLWLVTAPIATCLVTALTARLTVLNTLSKQY</sequence>
<dbReference type="Proteomes" id="UP000239504">
    <property type="component" value="Unassembled WGS sequence"/>
</dbReference>
<dbReference type="RefSeq" id="WP_104829197.1">
    <property type="nucleotide sequence ID" value="NZ_PJCH01000005.1"/>
</dbReference>
<dbReference type="GO" id="GO:0016020">
    <property type="term" value="C:membrane"/>
    <property type="evidence" value="ECO:0007669"/>
    <property type="project" value="InterPro"/>
</dbReference>
<feature type="transmembrane region" description="Helical" evidence="2">
    <location>
        <begin position="249"/>
        <end position="267"/>
    </location>
</feature>
<keyword evidence="2" id="KW-0812">Transmembrane</keyword>
<feature type="compositionally biased region" description="Basic and acidic residues" evidence="1">
    <location>
        <begin position="1"/>
        <end position="19"/>
    </location>
</feature>
<dbReference type="PANTHER" id="PTHR47755">
    <property type="entry name" value="CELL DIVISION PROTEIN FTSX"/>
    <property type="match status" value="1"/>
</dbReference>
<dbReference type="AlphaFoldDB" id="A0A2S7K636"/>
<feature type="transmembrane region" description="Helical" evidence="2">
    <location>
        <begin position="287"/>
        <end position="309"/>
    </location>
</feature>
<feature type="region of interest" description="Disordered" evidence="1">
    <location>
        <begin position="1"/>
        <end position="23"/>
    </location>
</feature>
<evidence type="ECO:0000313" key="3">
    <source>
        <dbReference type="EMBL" id="PQA87952.1"/>
    </source>
</evidence>
<accession>A0A2S7K636</accession>
<dbReference type="PANTHER" id="PTHR47755:SF1">
    <property type="entry name" value="CELL DIVISION PROTEIN FTSX"/>
    <property type="match status" value="1"/>
</dbReference>
<evidence type="ECO:0000256" key="2">
    <source>
        <dbReference type="SAM" id="Phobius"/>
    </source>
</evidence>
<comment type="caution">
    <text evidence="3">The sequence shown here is derived from an EMBL/GenBank/DDBJ whole genome shotgun (WGS) entry which is preliminary data.</text>
</comment>
<dbReference type="GO" id="GO:0032153">
    <property type="term" value="C:cell division site"/>
    <property type="evidence" value="ECO:0007669"/>
    <property type="project" value="TreeGrafter"/>
</dbReference>
<organism evidence="3 4">
    <name type="scientific">Hyphococcus luteus</name>
    <dbReference type="NCBI Taxonomy" id="2058213"/>
    <lineage>
        <taxon>Bacteria</taxon>
        <taxon>Pseudomonadati</taxon>
        <taxon>Pseudomonadota</taxon>
        <taxon>Alphaproteobacteria</taxon>
        <taxon>Parvularculales</taxon>
        <taxon>Parvularculaceae</taxon>
        <taxon>Hyphococcus</taxon>
    </lineage>
</organism>
<dbReference type="InterPro" id="IPR004513">
    <property type="entry name" value="FtsX"/>
</dbReference>
<evidence type="ECO:0008006" key="5">
    <source>
        <dbReference type="Google" id="ProtNLM"/>
    </source>
</evidence>
<dbReference type="OrthoDB" id="9814843at2"/>